<evidence type="ECO:0008006" key="3">
    <source>
        <dbReference type="Google" id="ProtNLM"/>
    </source>
</evidence>
<dbReference type="SUPFAM" id="SSF50494">
    <property type="entry name" value="Trypsin-like serine proteases"/>
    <property type="match status" value="1"/>
</dbReference>
<gene>
    <name evidence="1" type="ORF">KCH_62230</name>
</gene>
<dbReference type="Proteomes" id="UP000027178">
    <property type="component" value="Unassembled WGS sequence"/>
</dbReference>
<dbReference type="OrthoDB" id="104542at2"/>
<evidence type="ECO:0000313" key="1">
    <source>
        <dbReference type="EMBL" id="KDN82069.1"/>
    </source>
</evidence>
<comment type="caution">
    <text evidence="1">The sequence shown here is derived from an EMBL/GenBank/DDBJ whole genome shotgun (WGS) entry which is preliminary data.</text>
</comment>
<dbReference type="PATRIC" id="fig|1348663.4.peg.6022"/>
<evidence type="ECO:0000313" key="2">
    <source>
        <dbReference type="Proteomes" id="UP000027178"/>
    </source>
</evidence>
<dbReference type="Pfam" id="PF13365">
    <property type="entry name" value="Trypsin_2"/>
    <property type="match status" value="1"/>
</dbReference>
<accession>A0A066YQ07</accession>
<dbReference type="Gene3D" id="2.40.10.10">
    <property type="entry name" value="Trypsin-like serine proteases"/>
    <property type="match status" value="1"/>
</dbReference>
<reference evidence="1 2" key="1">
    <citation type="submission" date="2014-05" db="EMBL/GenBank/DDBJ databases">
        <title>Draft Genome Sequence of Kitasatospora cheerisanensis KCTC 2395.</title>
        <authorList>
            <person name="Nam D.H."/>
        </authorList>
    </citation>
    <scope>NUCLEOTIDE SEQUENCE [LARGE SCALE GENOMIC DNA]</scope>
    <source>
        <strain evidence="1 2">KCTC 2395</strain>
    </source>
</reference>
<proteinExistence type="predicted"/>
<dbReference type="InterPro" id="IPR043504">
    <property type="entry name" value="Peptidase_S1_PA_chymotrypsin"/>
</dbReference>
<dbReference type="eggNOG" id="COG3591">
    <property type="taxonomic scope" value="Bacteria"/>
</dbReference>
<protein>
    <recommendedName>
        <fullName evidence="3">Serine protease</fullName>
    </recommendedName>
</protein>
<dbReference type="RefSeq" id="WP_051653574.1">
    <property type="nucleotide sequence ID" value="NZ_KK853997.1"/>
</dbReference>
<name>A0A066YQ07_9ACTN</name>
<keyword evidence="2" id="KW-1185">Reference proteome</keyword>
<organism evidence="1 2">
    <name type="scientific">Kitasatospora cheerisanensis KCTC 2395</name>
    <dbReference type="NCBI Taxonomy" id="1348663"/>
    <lineage>
        <taxon>Bacteria</taxon>
        <taxon>Bacillati</taxon>
        <taxon>Actinomycetota</taxon>
        <taxon>Actinomycetes</taxon>
        <taxon>Kitasatosporales</taxon>
        <taxon>Streptomycetaceae</taxon>
        <taxon>Kitasatospora</taxon>
    </lineage>
</organism>
<dbReference type="InterPro" id="IPR009003">
    <property type="entry name" value="Peptidase_S1_PA"/>
</dbReference>
<dbReference type="AlphaFoldDB" id="A0A066YQ07"/>
<sequence>MGRVEYPVGGLRATGTALLVGPDTAMTNHHVLEPVITGDVPPSSVVLRLDHRRSADGTVLNPGTEYRLRGADWLLDSSPPSTVDTALDPGDRLPTEDELDYAVFRLDPAPGEDSVAPDRAAPTAPARGWITGFAELPPAGSTLFVLQHPAERPLTLAFGALLGVNANTTRVRHGVDTEGGSSGAPCFNRNLELVALHHSGDPNFDPAHRPEYNEAVPLHAVHERLARRGAADQVFPSGGGGSAP</sequence>
<dbReference type="EMBL" id="JNBY01000126">
    <property type="protein sequence ID" value="KDN82069.1"/>
    <property type="molecule type" value="Genomic_DNA"/>
</dbReference>
<dbReference type="HOGENOM" id="CLU_1136864_0_0_11"/>